<reference evidence="2 3" key="1">
    <citation type="submission" date="2016-10" db="EMBL/GenBank/DDBJ databases">
        <title>Actinomyces aegypiusis sp. nov., isolated from the Aegypius monachus in Qinghai Tibet Plateau China.</title>
        <authorList>
            <person name="Wang Y."/>
        </authorList>
    </citation>
    <scope>NUCLEOTIDE SEQUENCE [LARGE SCALE GENOMIC DNA]</scope>
    <source>
        <strain evidence="2 3">VUL4_3</strain>
    </source>
</reference>
<feature type="domain" description="Transcription regulator PadR N-terminal" evidence="1">
    <location>
        <begin position="15"/>
        <end position="86"/>
    </location>
</feature>
<dbReference type="EMBL" id="CP017812">
    <property type="protein sequence ID" value="AOZ72151.1"/>
    <property type="molecule type" value="Genomic_DNA"/>
</dbReference>
<dbReference type="STRING" id="1912795.BK816_01600"/>
<evidence type="ECO:0000259" key="1">
    <source>
        <dbReference type="Pfam" id="PF03551"/>
    </source>
</evidence>
<dbReference type="RefSeq" id="WP_071163617.1">
    <property type="nucleotide sequence ID" value="NZ_CP017812.1"/>
</dbReference>
<sequence>MAESQLRKGAIELVILGLLDARPSYGGELLERLESEAGLEVSSGTVYPLLSRLRKSSLVATAWEESPVGPPRKVYELSPAGRERLALLRSEWDLLSAAVSRSSVSKGLEK</sequence>
<evidence type="ECO:0000313" key="2">
    <source>
        <dbReference type="EMBL" id="AOZ72151.1"/>
    </source>
</evidence>
<dbReference type="InterPro" id="IPR005149">
    <property type="entry name" value="Tscrpt_reg_PadR_N"/>
</dbReference>
<keyword evidence="3" id="KW-1185">Reference proteome</keyword>
<dbReference type="PANTHER" id="PTHR33169:SF14">
    <property type="entry name" value="TRANSCRIPTIONAL REGULATOR RV3488"/>
    <property type="match status" value="1"/>
</dbReference>
<dbReference type="PANTHER" id="PTHR33169">
    <property type="entry name" value="PADR-FAMILY TRANSCRIPTIONAL REGULATOR"/>
    <property type="match status" value="1"/>
</dbReference>
<dbReference type="Proteomes" id="UP000176288">
    <property type="component" value="Chromosome"/>
</dbReference>
<proteinExistence type="predicted"/>
<dbReference type="Pfam" id="PF03551">
    <property type="entry name" value="PadR"/>
    <property type="match status" value="1"/>
</dbReference>
<name>A0A1D9MII7_9ACTO</name>
<dbReference type="InterPro" id="IPR036388">
    <property type="entry name" value="WH-like_DNA-bd_sf"/>
</dbReference>
<dbReference type="SUPFAM" id="SSF46785">
    <property type="entry name" value="Winged helix' DNA-binding domain"/>
    <property type="match status" value="1"/>
</dbReference>
<dbReference type="InterPro" id="IPR036390">
    <property type="entry name" value="WH_DNA-bd_sf"/>
</dbReference>
<evidence type="ECO:0000313" key="3">
    <source>
        <dbReference type="Proteomes" id="UP000176288"/>
    </source>
</evidence>
<dbReference type="Gene3D" id="1.10.10.10">
    <property type="entry name" value="Winged helix-like DNA-binding domain superfamily/Winged helix DNA-binding domain"/>
    <property type="match status" value="1"/>
</dbReference>
<dbReference type="AlphaFoldDB" id="A0A1D9MII7"/>
<dbReference type="InterPro" id="IPR052509">
    <property type="entry name" value="Metal_resp_DNA-bind_regulator"/>
</dbReference>
<accession>A0A1D9MII7</accession>
<dbReference type="OrthoDB" id="122286at2"/>
<organism evidence="2 3">
    <name type="scientific">Boudabousia tangfeifanii</name>
    <dbReference type="NCBI Taxonomy" id="1912795"/>
    <lineage>
        <taxon>Bacteria</taxon>
        <taxon>Bacillati</taxon>
        <taxon>Actinomycetota</taxon>
        <taxon>Actinomycetes</taxon>
        <taxon>Actinomycetales</taxon>
        <taxon>Actinomycetaceae</taxon>
        <taxon>Boudabousia</taxon>
    </lineage>
</organism>
<gene>
    <name evidence="2" type="ORF">BK816_01600</name>
</gene>
<protein>
    <submittedName>
        <fullName evidence="2">PadR family transcriptional regulator</fullName>
    </submittedName>
</protein>
<dbReference type="KEGG" id="avu:BK816_01600"/>